<dbReference type="EMBL" id="CADEBC010000208">
    <property type="protein sequence ID" value="CAB3226005.1"/>
    <property type="molecule type" value="Genomic_DNA"/>
</dbReference>
<reference evidence="2 3" key="1">
    <citation type="submission" date="2020-04" db="EMBL/GenBank/DDBJ databases">
        <authorList>
            <person name="Wallbank WR R."/>
            <person name="Pardo Diaz C."/>
            <person name="Kozak K."/>
            <person name="Martin S."/>
            <person name="Jiggins C."/>
            <person name="Moest M."/>
            <person name="Warren A I."/>
            <person name="Byers J.R.P. K."/>
            <person name="Montejo-Kovacevich G."/>
            <person name="Yen C E."/>
        </authorList>
    </citation>
    <scope>NUCLEOTIDE SEQUENCE [LARGE SCALE GENOMIC DNA]</scope>
</reference>
<feature type="region of interest" description="Disordered" evidence="1">
    <location>
        <begin position="16"/>
        <end position="53"/>
    </location>
</feature>
<dbReference type="Proteomes" id="UP000494106">
    <property type="component" value="Unassembled WGS sequence"/>
</dbReference>
<name>A0A8S0Z1K5_ARCPL</name>
<proteinExistence type="predicted"/>
<evidence type="ECO:0000313" key="3">
    <source>
        <dbReference type="Proteomes" id="UP000494106"/>
    </source>
</evidence>
<organism evidence="2 3">
    <name type="scientific">Arctia plantaginis</name>
    <name type="common">Wood tiger moth</name>
    <name type="synonym">Phalaena plantaginis</name>
    <dbReference type="NCBI Taxonomy" id="874455"/>
    <lineage>
        <taxon>Eukaryota</taxon>
        <taxon>Metazoa</taxon>
        <taxon>Ecdysozoa</taxon>
        <taxon>Arthropoda</taxon>
        <taxon>Hexapoda</taxon>
        <taxon>Insecta</taxon>
        <taxon>Pterygota</taxon>
        <taxon>Neoptera</taxon>
        <taxon>Endopterygota</taxon>
        <taxon>Lepidoptera</taxon>
        <taxon>Glossata</taxon>
        <taxon>Ditrysia</taxon>
        <taxon>Noctuoidea</taxon>
        <taxon>Erebidae</taxon>
        <taxon>Arctiinae</taxon>
        <taxon>Arctia</taxon>
    </lineage>
</organism>
<keyword evidence="3" id="KW-1185">Reference proteome</keyword>
<feature type="compositionally biased region" description="Basic and acidic residues" evidence="1">
    <location>
        <begin position="18"/>
        <end position="27"/>
    </location>
</feature>
<sequence>MLAASCLGLLGRNSAARARNDRDKRELTVASTMSTSEMEPIESTYMVTPTSTGGPVIKPNYKELIESTYMVTPTSTGGPEILHRLHYL</sequence>
<dbReference type="OrthoDB" id="6926498at2759"/>
<comment type="caution">
    <text evidence="2">The sequence shown here is derived from an EMBL/GenBank/DDBJ whole genome shotgun (WGS) entry which is preliminary data.</text>
</comment>
<protein>
    <submittedName>
        <fullName evidence="2">Uncharacterized protein</fullName>
    </submittedName>
</protein>
<gene>
    <name evidence="2" type="ORF">APLA_LOCUS2680</name>
</gene>
<evidence type="ECO:0000256" key="1">
    <source>
        <dbReference type="SAM" id="MobiDB-lite"/>
    </source>
</evidence>
<dbReference type="AlphaFoldDB" id="A0A8S0Z1K5"/>
<accession>A0A8S0Z1K5</accession>
<evidence type="ECO:0000313" key="2">
    <source>
        <dbReference type="EMBL" id="CAB3226005.1"/>
    </source>
</evidence>